<dbReference type="GO" id="GO:0043625">
    <property type="term" value="C:delta DNA polymerase complex"/>
    <property type="evidence" value="ECO:0007669"/>
    <property type="project" value="TreeGrafter"/>
</dbReference>
<dbReference type="SMART" id="SM00486">
    <property type="entry name" value="POLBc"/>
    <property type="match status" value="1"/>
</dbReference>
<feature type="region of interest" description="Disordered" evidence="8">
    <location>
        <begin position="339"/>
        <end position="365"/>
    </location>
</feature>
<dbReference type="GO" id="GO:0006629">
    <property type="term" value="P:lipid metabolic process"/>
    <property type="evidence" value="ECO:0007669"/>
    <property type="project" value="InterPro"/>
</dbReference>
<dbReference type="InterPro" id="IPR023211">
    <property type="entry name" value="DNA_pol_palm_dom_sf"/>
</dbReference>
<dbReference type="InterPro" id="IPR001711">
    <property type="entry name" value="PLipase_C_Pinositol-sp_Y"/>
</dbReference>
<evidence type="ECO:0000256" key="7">
    <source>
        <dbReference type="ARBA" id="ARBA00049244"/>
    </source>
</evidence>
<evidence type="ECO:0000256" key="1">
    <source>
        <dbReference type="ARBA" id="ARBA00005755"/>
    </source>
</evidence>
<evidence type="ECO:0000313" key="10">
    <source>
        <dbReference type="EMBL" id="QHT75482.1"/>
    </source>
</evidence>
<dbReference type="PANTHER" id="PTHR10322">
    <property type="entry name" value="DNA POLYMERASE CATALYTIC SUBUNIT"/>
    <property type="match status" value="1"/>
</dbReference>
<reference evidence="10" key="1">
    <citation type="journal article" date="2020" name="Nature">
        <title>Giant virus diversity and host interactions through global metagenomics.</title>
        <authorList>
            <person name="Schulz F."/>
            <person name="Roux S."/>
            <person name="Paez-Espino D."/>
            <person name="Jungbluth S."/>
            <person name="Walsh D.A."/>
            <person name="Denef V.J."/>
            <person name="McMahon K.D."/>
            <person name="Konstantinidis K.T."/>
            <person name="Eloe-Fadrosh E.A."/>
            <person name="Kyrpides N.C."/>
            <person name="Woyke T."/>
        </authorList>
    </citation>
    <scope>NUCLEOTIDE SEQUENCE</scope>
    <source>
        <strain evidence="10">GVMAG-M-3300023179-63</strain>
    </source>
</reference>
<dbReference type="PROSITE" id="PS50008">
    <property type="entry name" value="PIPLC_Y_DOMAIN"/>
    <property type="match status" value="1"/>
</dbReference>
<dbReference type="InterPro" id="IPR043502">
    <property type="entry name" value="DNA/RNA_pol_sf"/>
</dbReference>
<dbReference type="GO" id="GO:0003887">
    <property type="term" value="F:DNA-directed DNA polymerase activity"/>
    <property type="evidence" value="ECO:0007669"/>
    <property type="project" value="UniProtKB-KW"/>
</dbReference>
<dbReference type="EC" id="2.7.7.7" evidence="2"/>
<dbReference type="SUPFAM" id="SSF53098">
    <property type="entry name" value="Ribonuclease H-like"/>
    <property type="match status" value="1"/>
</dbReference>
<dbReference type="InterPro" id="IPR006134">
    <property type="entry name" value="DNA-dir_DNA_pol_B_multi_dom"/>
</dbReference>
<keyword evidence="6" id="KW-0238">DNA-binding</keyword>
<keyword evidence="5" id="KW-0239">DNA-directed DNA polymerase</keyword>
<dbReference type="SUPFAM" id="SSF56672">
    <property type="entry name" value="DNA/RNA polymerases"/>
    <property type="match status" value="1"/>
</dbReference>
<organism evidence="10">
    <name type="scientific">viral metagenome</name>
    <dbReference type="NCBI Taxonomy" id="1070528"/>
    <lineage>
        <taxon>unclassified sequences</taxon>
        <taxon>metagenomes</taxon>
        <taxon>organismal metagenomes</taxon>
    </lineage>
</organism>
<dbReference type="EMBL" id="MN739878">
    <property type="protein sequence ID" value="QHT75482.1"/>
    <property type="molecule type" value="Genomic_DNA"/>
</dbReference>
<dbReference type="InterPro" id="IPR042087">
    <property type="entry name" value="DNA_pol_B_thumb"/>
</dbReference>
<evidence type="ECO:0000256" key="3">
    <source>
        <dbReference type="ARBA" id="ARBA00022679"/>
    </source>
</evidence>
<dbReference type="GO" id="GO:0004435">
    <property type="term" value="F:phosphatidylinositol-4,5-bisphosphate phospholipase C activity"/>
    <property type="evidence" value="ECO:0007669"/>
    <property type="project" value="InterPro"/>
</dbReference>
<dbReference type="InterPro" id="IPR050240">
    <property type="entry name" value="DNA_pol_type-B"/>
</dbReference>
<dbReference type="GO" id="GO:0006297">
    <property type="term" value="P:nucleotide-excision repair, DNA gap filling"/>
    <property type="evidence" value="ECO:0007669"/>
    <property type="project" value="TreeGrafter"/>
</dbReference>
<dbReference type="GO" id="GO:0000166">
    <property type="term" value="F:nucleotide binding"/>
    <property type="evidence" value="ECO:0007669"/>
    <property type="project" value="InterPro"/>
</dbReference>
<sequence length="1286" mass="149357">MDKFKSFRLYDYNVYDGISKHSQEKNKYSQDSLNHYKDNKKFIIQAFGINDSNRTASILIEDFYPYFYIMVHELWNEQRNTLFLAHLKKKIGYYYEDTIIGFKLVKRQKLYGFNNKKLHNFIKIVFTNTNAYNKVKKLFYTDTNDKYTGFERTLNDEGYSYSDEHGTTNCYLYEADIPPLLKFFHKKQINPSGWIKIPSNKVIKLNNKTTHCAYEYSVKYEDIYSYKEKETLVKYNICSFDIEASSSHGDFPVPIKNYKKLATNILENYNSSSANYKENYNIDLLKDEILSAFDLVTNKQKHISKVYPKNKNPDSYNIENLIENLANYKPANFKRKNSGEFIELNESESEEEEEEDEDEDNNVEELNQEVNTINFKRKKKVKLYNKKNATLLELIKDEKCEYNTKLYELTEAFTNTGFPELEGDIITFIGLSFINYTESKPYKRIIIVKGGCKIPDKYLLWAQENNVIVLERNSEKEVLLTFTKLIVSENPHIITGYNITGFDFEFMYNRSKELNCVNEFLKLSRNKEEICISKDWRTNLESIETNKIILASGEYNLKFIKMPGRIIIDMCVIFRKEFTLSSNKLDFTSSYFISDSVNSISIDVENNTTKIYSKNLTGISVGSFIKFDELGFSSNLYKKGKKFEISEINTHEHSFVINSIEELDLVNYKYNWGLAKDDVSPQEIFALANGTDYDRWTVGKYCLADCDNVIWLLLKVDVITDKVEMSNLCDVPLSFLLLRGQGIKLHSYISKKCGEKNTLMPVIKKQKTGGGYEGAHVFTPKTGIYLEDPVACVDYSSLYPSSIISENLSHDSKVWTKEYDLSNALIKETGEKDEQGNFIYDNLYDLGYNYVDVKYDTYHYKRLTPKAAAKKIINGYKICRFAQFPEGKAIMPSILEELLAARKATRKLILSETDDFMKNVLDKRQLSIKVTANSLYGQMGAITSAFYEADVAASTTAIGRKLLFYGRSIIEECYNNIVIKVSDGTSVKVKAECVYGDTDSVFFKFNLRNPETNEKILNKPALIYTIELAKQAGELASSFLKKPHDLEYEKTFYPWILLSKKRYVGILYENNPDKGKMKYMGIVLKRRDNAPIVKDIYGGIVNIIMQEKSMVKSIKFLNECIEKLITGNYVIDKLLVTKSLRGYYKNPKQIAHKVLAERIGARDSGNKPASGDRIYYAYIKNTNKKALQGEKIETPDFIKQNKLELDYNHYISNQIMKPLLQLYALNLENMSEFKKKRGLTLQSWHNELTKLREKWNEPEKYEKKVEELKCKEVKSLLFDKYLKECK</sequence>
<proteinExistence type="inferred from homology"/>
<accession>A0A6C0H4J9</accession>
<dbReference type="Gene3D" id="3.30.420.10">
    <property type="entry name" value="Ribonuclease H-like superfamily/Ribonuclease H"/>
    <property type="match status" value="2"/>
</dbReference>
<comment type="similarity">
    <text evidence="1">Belongs to the DNA polymerase type-B family.</text>
</comment>
<evidence type="ECO:0000256" key="2">
    <source>
        <dbReference type="ARBA" id="ARBA00012417"/>
    </source>
</evidence>
<evidence type="ECO:0000256" key="8">
    <source>
        <dbReference type="SAM" id="MobiDB-lite"/>
    </source>
</evidence>
<dbReference type="GO" id="GO:0035556">
    <property type="term" value="P:intracellular signal transduction"/>
    <property type="evidence" value="ECO:0007669"/>
    <property type="project" value="InterPro"/>
</dbReference>
<dbReference type="Pfam" id="PF03104">
    <property type="entry name" value="DNA_pol_B_exo1"/>
    <property type="match status" value="2"/>
</dbReference>
<dbReference type="PRINTS" id="PR00106">
    <property type="entry name" value="DNAPOLB"/>
</dbReference>
<dbReference type="Gene3D" id="1.10.287.690">
    <property type="entry name" value="Helix hairpin bin"/>
    <property type="match status" value="1"/>
</dbReference>
<dbReference type="Gene3D" id="3.90.1600.10">
    <property type="entry name" value="Palm domain of DNA polymerase"/>
    <property type="match status" value="1"/>
</dbReference>
<dbReference type="GO" id="GO:0045004">
    <property type="term" value="P:DNA replication proofreading"/>
    <property type="evidence" value="ECO:0007669"/>
    <property type="project" value="TreeGrafter"/>
</dbReference>
<evidence type="ECO:0000259" key="9">
    <source>
        <dbReference type="PROSITE" id="PS50008"/>
    </source>
</evidence>
<evidence type="ECO:0000256" key="5">
    <source>
        <dbReference type="ARBA" id="ARBA00022932"/>
    </source>
</evidence>
<protein>
    <recommendedName>
        <fullName evidence="2">DNA-directed DNA polymerase</fullName>
        <ecNumber evidence="2">2.7.7.7</ecNumber>
    </recommendedName>
</protein>
<dbReference type="GO" id="GO:0008296">
    <property type="term" value="F:3'-5'-DNA exonuclease activity"/>
    <property type="evidence" value="ECO:0007669"/>
    <property type="project" value="TreeGrafter"/>
</dbReference>
<dbReference type="InterPro" id="IPR006172">
    <property type="entry name" value="DNA-dir_DNA_pol_B"/>
</dbReference>
<evidence type="ECO:0000256" key="6">
    <source>
        <dbReference type="ARBA" id="ARBA00023125"/>
    </source>
</evidence>
<dbReference type="InterPro" id="IPR006133">
    <property type="entry name" value="DNA-dir_DNA_pol_B_exonuc"/>
</dbReference>
<dbReference type="Gene3D" id="1.10.132.60">
    <property type="entry name" value="DNA polymerase family B, C-terminal domain"/>
    <property type="match status" value="1"/>
</dbReference>
<dbReference type="InterPro" id="IPR036397">
    <property type="entry name" value="RNaseH_sf"/>
</dbReference>
<comment type="catalytic activity">
    <reaction evidence="7">
        <text>DNA(n) + a 2'-deoxyribonucleoside 5'-triphosphate = DNA(n+1) + diphosphate</text>
        <dbReference type="Rhea" id="RHEA:22508"/>
        <dbReference type="Rhea" id="RHEA-COMP:17339"/>
        <dbReference type="Rhea" id="RHEA-COMP:17340"/>
        <dbReference type="ChEBI" id="CHEBI:33019"/>
        <dbReference type="ChEBI" id="CHEBI:61560"/>
        <dbReference type="ChEBI" id="CHEBI:173112"/>
        <dbReference type="EC" id="2.7.7.7"/>
    </reaction>
</comment>
<feature type="domain" description="PI-PLC Y-box" evidence="9">
    <location>
        <begin position="252"/>
        <end position="319"/>
    </location>
</feature>
<feature type="compositionally biased region" description="Acidic residues" evidence="8">
    <location>
        <begin position="343"/>
        <end position="365"/>
    </location>
</feature>
<dbReference type="GO" id="GO:0006287">
    <property type="term" value="P:base-excision repair, gap-filling"/>
    <property type="evidence" value="ECO:0007669"/>
    <property type="project" value="TreeGrafter"/>
</dbReference>
<dbReference type="Pfam" id="PF00136">
    <property type="entry name" value="DNA_pol_B"/>
    <property type="match status" value="1"/>
</dbReference>
<dbReference type="PANTHER" id="PTHR10322:SF23">
    <property type="entry name" value="DNA POLYMERASE DELTA CATALYTIC SUBUNIT"/>
    <property type="match status" value="1"/>
</dbReference>
<dbReference type="InterPro" id="IPR012337">
    <property type="entry name" value="RNaseH-like_sf"/>
</dbReference>
<name>A0A6C0H4J9_9ZZZZ</name>
<dbReference type="GO" id="GO:0003677">
    <property type="term" value="F:DNA binding"/>
    <property type="evidence" value="ECO:0007669"/>
    <property type="project" value="UniProtKB-KW"/>
</dbReference>
<evidence type="ECO:0000256" key="4">
    <source>
        <dbReference type="ARBA" id="ARBA00022695"/>
    </source>
</evidence>
<dbReference type="Gene3D" id="3.30.342.10">
    <property type="entry name" value="DNA Polymerase, chain B, domain 1"/>
    <property type="match status" value="1"/>
</dbReference>
<keyword evidence="4" id="KW-0548">Nucleotidyltransferase</keyword>
<keyword evidence="3" id="KW-0808">Transferase</keyword>